<gene>
    <name evidence="8" type="ORF">FOY51_24095</name>
</gene>
<evidence type="ECO:0000256" key="5">
    <source>
        <dbReference type="SAM" id="MobiDB-lite"/>
    </source>
</evidence>
<dbReference type="InterPro" id="IPR020846">
    <property type="entry name" value="MFS_dom"/>
</dbReference>
<dbReference type="Pfam" id="PF07690">
    <property type="entry name" value="MFS_1"/>
    <property type="match status" value="1"/>
</dbReference>
<dbReference type="AlphaFoldDB" id="A0A5A7S648"/>
<keyword evidence="2 6" id="KW-0812">Transmembrane</keyword>
<proteinExistence type="predicted"/>
<evidence type="ECO:0000256" key="1">
    <source>
        <dbReference type="ARBA" id="ARBA00004651"/>
    </source>
</evidence>
<evidence type="ECO:0000256" key="2">
    <source>
        <dbReference type="ARBA" id="ARBA00022692"/>
    </source>
</evidence>
<evidence type="ECO:0000313" key="8">
    <source>
        <dbReference type="EMBL" id="KAA0018400.1"/>
    </source>
</evidence>
<dbReference type="PROSITE" id="PS50850">
    <property type="entry name" value="MFS"/>
    <property type="match status" value="1"/>
</dbReference>
<feature type="transmembrane region" description="Helical" evidence="6">
    <location>
        <begin position="324"/>
        <end position="346"/>
    </location>
</feature>
<feature type="transmembrane region" description="Helical" evidence="6">
    <location>
        <begin position="136"/>
        <end position="154"/>
    </location>
</feature>
<evidence type="ECO:0000259" key="7">
    <source>
        <dbReference type="PROSITE" id="PS50850"/>
    </source>
</evidence>
<dbReference type="PANTHER" id="PTHR11662">
    <property type="entry name" value="SOLUTE CARRIER FAMILY 17"/>
    <property type="match status" value="1"/>
</dbReference>
<feature type="transmembrane region" description="Helical" evidence="6">
    <location>
        <begin position="196"/>
        <end position="217"/>
    </location>
</feature>
<dbReference type="InterPro" id="IPR011701">
    <property type="entry name" value="MFS"/>
</dbReference>
<feature type="transmembrane region" description="Helical" evidence="6">
    <location>
        <begin position="109"/>
        <end position="129"/>
    </location>
</feature>
<feature type="transmembrane region" description="Helical" evidence="6">
    <location>
        <begin position="452"/>
        <end position="472"/>
    </location>
</feature>
<feature type="transmembrane region" description="Helical" evidence="6">
    <location>
        <begin position="68"/>
        <end position="89"/>
    </location>
</feature>
<dbReference type="GO" id="GO:0022857">
    <property type="term" value="F:transmembrane transporter activity"/>
    <property type="evidence" value="ECO:0007669"/>
    <property type="project" value="InterPro"/>
</dbReference>
<feature type="transmembrane region" description="Helical" evidence="6">
    <location>
        <begin position="417"/>
        <end position="440"/>
    </location>
</feature>
<feature type="transmembrane region" description="Helical" evidence="6">
    <location>
        <begin position="223"/>
        <end position="244"/>
    </location>
</feature>
<comment type="caution">
    <text evidence="8">The sequence shown here is derived from an EMBL/GenBank/DDBJ whole genome shotgun (WGS) entry which is preliminary data.</text>
</comment>
<keyword evidence="3 6" id="KW-1133">Transmembrane helix</keyword>
<dbReference type="Proteomes" id="UP000322244">
    <property type="component" value="Unassembled WGS sequence"/>
</dbReference>
<dbReference type="SUPFAM" id="SSF103473">
    <property type="entry name" value="MFS general substrate transporter"/>
    <property type="match status" value="1"/>
</dbReference>
<dbReference type="InterPro" id="IPR050382">
    <property type="entry name" value="MFS_Na/Anion_cotransporter"/>
</dbReference>
<keyword evidence="4 6" id="KW-0472">Membrane</keyword>
<dbReference type="InterPro" id="IPR036259">
    <property type="entry name" value="MFS_trans_sf"/>
</dbReference>
<evidence type="ECO:0000313" key="9">
    <source>
        <dbReference type="Proteomes" id="UP000322244"/>
    </source>
</evidence>
<evidence type="ECO:0000256" key="3">
    <source>
        <dbReference type="ARBA" id="ARBA00022989"/>
    </source>
</evidence>
<dbReference type="EMBL" id="VLNY01000018">
    <property type="protein sequence ID" value="KAA0018400.1"/>
    <property type="molecule type" value="Genomic_DNA"/>
</dbReference>
<feature type="transmembrane region" description="Helical" evidence="6">
    <location>
        <begin position="384"/>
        <end position="405"/>
    </location>
</feature>
<name>A0A5A7S648_9NOCA</name>
<feature type="transmembrane region" description="Helical" evidence="6">
    <location>
        <begin position="284"/>
        <end position="304"/>
    </location>
</feature>
<feature type="region of interest" description="Disordered" evidence="5">
    <location>
        <begin position="1"/>
        <end position="26"/>
    </location>
</feature>
<evidence type="ECO:0000256" key="6">
    <source>
        <dbReference type="SAM" id="Phobius"/>
    </source>
</evidence>
<reference evidence="8 9" key="1">
    <citation type="submission" date="2019-07" db="EMBL/GenBank/DDBJ databases">
        <title>Rhodococcus cavernicolus sp. nov., isolated from a cave.</title>
        <authorList>
            <person name="Lee S.D."/>
        </authorList>
    </citation>
    <scope>NUCLEOTIDE SEQUENCE [LARGE SCALE GENOMIC DNA]</scope>
    <source>
        <strain evidence="8 9">C1-24</strain>
    </source>
</reference>
<dbReference type="GO" id="GO:0005886">
    <property type="term" value="C:plasma membrane"/>
    <property type="evidence" value="ECO:0007669"/>
    <property type="project" value="UniProtKB-SubCell"/>
</dbReference>
<evidence type="ECO:0000256" key="4">
    <source>
        <dbReference type="ARBA" id="ARBA00023136"/>
    </source>
</evidence>
<sequence length="488" mass="51677">MAEPSPLRRHSPPSGGDRQHRRPPRPIPLLLFEPLKSTPNNRTRWSMMTTQLQLSSNAPTATRSSTRAWAVSTMLVFLALVNWADKAILGLVAVPMMKDLGIGPGEYGTLAGAVYFLFAASAVAAGFLANRVPVKWLLIGMVTIWSLSQFAIWLAPTFVLIFLCRIVLGLGEGPSAGLSFHAAAKWFRNEERNLPVALQNVGSFGGIAVAAPGLTYIVNHWGWHWAFFAVGMAGLVWLAAWAFIGKDGPYGGQTKGDPDVVAADSVFDGSIRIPYRKILGCRSFIGCVCVGLSAYWSLAILSAWMPAYLRNAQGYSATGAANVVMAISLTAIAFLILEAVATNYLMKRGVSSRVARGMMASTSTAIAGVFVALVTLTTPGAAQIFVLCIGFGLGLVAFTTGAVSISEFVPALQRGAVLGIYVAILTSPGVYAPMIFGWIVSAAGAGDRGYTIALLISGALVCVGGIAGLVLIDPRRDALKMMTFAEQV</sequence>
<dbReference type="Gene3D" id="1.20.1250.20">
    <property type="entry name" value="MFS general substrate transporter like domains"/>
    <property type="match status" value="1"/>
</dbReference>
<dbReference type="PANTHER" id="PTHR11662:SF450">
    <property type="entry name" value="BLR1003 PROTEIN"/>
    <property type="match status" value="1"/>
</dbReference>
<comment type="subcellular location">
    <subcellularLocation>
        <location evidence="1">Cell membrane</location>
        <topology evidence="1">Multi-pass membrane protein</topology>
    </subcellularLocation>
</comment>
<keyword evidence="9" id="KW-1185">Reference proteome</keyword>
<feature type="transmembrane region" description="Helical" evidence="6">
    <location>
        <begin position="358"/>
        <end position="378"/>
    </location>
</feature>
<dbReference type="OrthoDB" id="4474610at2"/>
<accession>A0A5A7S648</accession>
<feature type="domain" description="Major facilitator superfamily (MFS) profile" evidence="7">
    <location>
        <begin position="71"/>
        <end position="476"/>
    </location>
</feature>
<organism evidence="8 9">
    <name type="scientific">Antrihabitans cavernicola</name>
    <dbReference type="NCBI Taxonomy" id="2495913"/>
    <lineage>
        <taxon>Bacteria</taxon>
        <taxon>Bacillati</taxon>
        <taxon>Actinomycetota</taxon>
        <taxon>Actinomycetes</taxon>
        <taxon>Mycobacteriales</taxon>
        <taxon>Nocardiaceae</taxon>
        <taxon>Antrihabitans</taxon>
    </lineage>
</organism>
<feature type="transmembrane region" description="Helical" evidence="6">
    <location>
        <begin position="160"/>
        <end position="184"/>
    </location>
</feature>
<protein>
    <submittedName>
        <fullName evidence="8">MFS transporter</fullName>
    </submittedName>
</protein>